<accession>A0A147EHQ0</accession>
<keyword evidence="3" id="KW-1185">Reference proteome</keyword>
<dbReference type="InterPro" id="IPR020556">
    <property type="entry name" value="Amidase_CS"/>
</dbReference>
<dbReference type="PROSITE" id="PS00571">
    <property type="entry name" value="AMIDASES"/>
    <property type="match status" value="1"/>
</dbReference>
<dbReference type="AlphaFoldDB" id="A0A147EHQ0"/>
<sequence>MADPAELTELSATELRAALGARDISAVEAVTAHLDRIERGSAVNAMVTIDADGALRRAARLDAEGPDPRLPLFGIPVGIKDTHDTAGLRTTYGSIRHAEHVPERDAAHVRRMRDAGAIVIGKTNVPEYAAGSHSVNRVFGATRNPYALDRSAGGSSGGAAAALAARQVALADGSDMGGSLRNPASFCNVVGLRPSPGVVPEAEATNLLTPLTTAGPMGRTVEDVALLLSVIGAPDPRTPIAAPALGAAPAAADLRGLRVAWAPTLGGQSPLAADVAAVLEEAVARFAEQGARVEIACPDLAGAADAFLTLRAAEFEIAWGDQLDAHPEDFNDRLTWNIEQGRTLTGRDIMRAQERQTTLMREAARFFERFDVLLAPAATVAPFPVEWEYPRTVAGEAQAHYLDWMRAATTITMLGVPALSVPAGFTAEALPVGLQMVGPFGSDHRLLGIAQAFEALTGFARHTPLLPADSRHWSNEAR</sequence>
<evidence type="ECO:0000313" key="3">
    <source>
        <dbReference type="Proteomes" id="UP000070810"/>
    </source>
</evidence>
<evidence type="ECO:0000313" key="2">
    <source>
        <dbReference type="EMBL" id="KTR83935.1"/>
    </source>
</evidence>
<dbReference type="EMBL" id="LDRK01000078">
    <property type="protein sequence ID" value="KTR83935.1"/>
    <property type="molecule type" value="Genomic_DNA"/>
</dbReference>
<protein>
    <recommendedName>
        <fullName evidence="1">Amidase domain-containing protein</fullName>
    </recommendedName>
</protein>
<reference evidence="2 3" key="1">
    <citation type="journal article" date="2016" name="Front. Microbiol.">
        <title>Genomic Resource of Rice Seed Associated Bacteria.</title>
        <authorList>
            <person name="Midha S."/>
            <person name="Bansal K."/>
            <person name="Sharma S."/>
            <person name="Kumar N."/>
            <person name="Patil P.P."/>
            <person name="Chaudhry V."/>
            <person name="Patil P.B."/>
        </authorList>
    </citation>
    <scope>NUCLEOTIDE SEQUENCE [LARGE SCALE GENOMIC DNA]</scope>
    <source>
        <strain evidence="2 3">NS354</strain>
    </source>
</reference>
<gene>
    <name evidence="2" type="ORF">NS354_10165</name>
</gene>
<dbReference type="Pfam" id="PF01425">
    <property type="entry name" value="Amidase"/>
    <property type="match status" value="1"/>
</dbReference>
<organism evidence="2 3">
    <name type="scientific">Leucobacter chromiiresistens</name>
    <dbReference type="NCBI Taxonomy" id="1079994"/>
    <lineage>
        <taxon>Bacteria</taxon>
        <taxon>Bacillati</taxon>
        <taxon>Actinomycetota</taxon>
        <taxon>Actinomycetes</taxon>
        <taxon>Micrococcales</taxon>
        <taxon>Microbacteriaceae</taxon>
        <taxon>Leucobacter</taxon>
    </lineage>
</organism>
<dbReference type="SUPFAM" id="SSF75304">
    <property type="entry name" value="Amidase signature (AS) enzymes"/>
    <property type="match status" value="1"/>
</dbReference>
<dbReference type="InterPro" id="IPR036928">
    <property type="entry name" value="AS_sf"/>
</dbReference>
<evidence type="ECO:0000259" key="1">
    <source>
        <dbReference type="Pfam" id="PF01425"/>
    </source>
</evidence>
<dbReference type="PATRIC" id="fig|1079994.3.peg.2311"/>
<dbReference type="Gene3D" id="3.90.1300.10">
    <property type="entry name" value="Amidase signature (AS) domain"/>
    <property type="match status" value="1"/>
</dbReference>
<dbReference type="GO" id="GO:0003824">
    <property type="term" value="F:catalytic activity"/>
    <property type="evidence" value="ECO:0007669"/>
    <property type="project" value="InterPro"/>
</dbReference>
<proteinExistence type="predicted"/>
<dbReference type="Proteomes" id="UP000070810">
    <property type="component" value="Unassembled WGS sequence"/>
</dbReference>
<dbReference type="InterPro" id="IPR023631">
    <property type="entry name" value="Amidase_dom"/>
</dbReference>
<dbReference type="PANTHER" id="PTHR11895">
    <property type="entry name" value="TRANSAMIDASE"/>
    <property type="match status" value="1"/>
</dbReference>
<dbReference type="PANTHER" id="PTHR11895:SF76">
    <property type="entry name" value="INDOLEACETAMIDE HYDROLASE"/>
    <property type="match status" value="1"/>
</dbReference>
<dbReference type="InterPro" id="IPR000120">
    <property type="entry name" value="Amidase"/>
</dbReference>
<feature type="domain" description="Amidase" evidence="1">
    <location>
        <begin position="28"/>
        <end position="447"/>
    </location>
</feature>
<comment type="caution">
    <text evidence="2">The sequence shown here is derived from an EMBL/GenBank/DDBJ whole genome shotgun (WGS) entry which is preliminary data.</text>
</comment>
<dbReference type="OrthoDB" id="182039at2"/>
<name>A0A147EHQ0_9MICO</name>
<dbReference type="RefSeq" id="WP_058594381.1">
    <property type="nucleotide sequence ID" value="NZ_LDRK01000078.1"/>
</dbReference>